<organism evidence="7 8">
    <name type="scientific">Campylobacter mucosalis CCUG 21559</name>
    <dbReference type="NCBI Taxonomy" id="1032067"/>
    <lineage>
        <taxon>Bacteria</taxon>
        <taxon>Pseudomonadati</taxon>
        <taxon>Campylobacterota</taxon>
        <taxon>Epsilonproteobacteria</taxon>
        <taxon>Campylobacterales</taxon>
        <taxon>Campylobacteraceae</taxon>
        <taxon>Campylobacter</taxon>
    </lineage>
</organism>
<reference evidence="7 8" key="1">
    <citation type="submission" date="2016-07" db="EMBL/GenBank/DDBJ databases">
        <title>Comparative genomics of the Campylobacter concisus group.</title>
        <authorList>
            <person name="Miller W.G."/>
            <person name="Yee E."/>
            <person name="Chapman M.H."/>
            <person name="Huynh S."/>
            <person name="Bono J.L."/>
            <person name="On S.L.W."/>
            <person name="StLeger J."/>
            <person name="Foster G."/>
            <person name="Parker C.T."/>
        </authorList>
    </citation>
    <scope>NUCLEOTIDE SEQUENCE [LARGE SCALE GENOMIC DNA]</scope>
    <source>
        <strain evidence="7 8">CCUG 21559</strain>
    </source>
</reference>
<evidence type="ECO:0000256" key="4">
    <source>
        <dbReference type="ARBA" id="ARBA00022840"/>
    </source>
</evidence>
<evidence type="ECO:0000259" key="5">
    <source>
        <dbReference type="PROSITE" id="PS51192"/>
    </source>
</evidence>
<dbReference type="GO" id="GO:0005524">
    <property type="term" value="F:ATP binding"/>
    <property type="evidence" value="ECO:0007669"/>
    <property type="project" value="UniProtKB-KW"/>
</dbReference>
<dbReference type="PROSITE" id="PS51194">
    <property type="entry name" value="HELICASE_CTER"/>
    <property type="match status" value="1"/>
</dbReference>
<dbReference type="EMBL" id="CP012542">
    <property type="protein sequence ID" value="QCD43843.1"/>
    <property type="molecule type" value="Genomic_DNA"/>
</dbReference>
<dbReference type="PROSITE" id="PS51192">
    <property type="entry name" value="HELICASE_ATP_BIND_1"/>
    <property type="match status" value="1"/>
</dbReference>
<keyword evidence="1" id="KW-0547">Nucleotide-binding</keyword>
<dbReference type="GO" id="GO:0003676">
    <property type="term" value="F:nucleic acid binding"/>
    <property type="evidence" value="ECO:0007669"/>
    <property type="project" value="InterPro"/>
</dbReference>
<dbReference type="RefSeq" id="WP_171993194.1">
    <property type="nucleotide sequence ID" value="NZ_CP012542.1"/>
</dbReference>
<dbReference type="PANTHER" id="PTHR47961:SF6">
    <property type="entry name" value="DNA-DIRECTED DNA POLYMERASE"/>
    <property type="match status" value="1"/>
</dbReference>
<dbReference type="PANTHER" id="PTHR47961">
    <property type="entry name" value="DNA POLYMERASE THETA, PUTATIVE (AFU_ORTHOLOGUE AFUA_1G05260)-RELATED"/>
    <property type="match status" value="1"/>
</dbReference>
<keyword evidence="8" id="KW-1185">Reference proteome</keyword>
<dbReference type="Pfam" id="PF00270">
    <property type="entry name" value="DEAD"/>
    <property type="match status" value="1"/>
</dbReference>
<dbReference type="AlphaFoldDB" id="A0A6G5QDT3"/>
<dbReference type="SMART" id="SM00487">
    <property type="entry name" value="DEXDc"/>
    <property type="match status" value="1"/>
</dbReference>
<sequence length="680" mass="79519">MTDDDIFNRCADIFDINDESTQRDMTIKLLSEINQEQYTPIINHLIRQTGLYPYMKYETSEWFDKILINNFMVDIGEKEPVVLHLKQSEILKQLLENKSLILSAPTSFGKSFIIDALIQLKKPKNVLIIVPTISLMDETRRRLRKFNDKYNIITTSNIQPKEKNIFILTQERAIGYIDDIYNLGLDIFIVDEFYKILSDDIRSLSLKVVVSKFSNIAKQKYYLCPNINKIELPFGTKNMKHIKINFNTVYLETKRIQCNQKTKNLNTLKIIKENTNKQNLIYVNKQSVVNKLVLFLSNEIADKKSQILQNYKEWLNKHYSKSWSLSNAIQKGICVHYGKIHRPISQMNIKLFNDKETSIIVCTTSLIEGVNTSAENLVLYSNRINNHKIDSFTYKNIIGRSGRMFKYFIGNVYLLEEAPKDESKNLEIEKLDIDDILRLDDYLEISNDILEKVDSKKEKINSYVKDIDKTNKILKLIKSGKITSKIDDIVDILEKLTATGFKPNSFQYSNDNNIDKWGFFKKLIKGKQISFEHVKIMSNFYNKTIPELMEELSITDISNFFDLENKITYELSTYFSDINELQKVIFENNSYDISNCIYKLTNLFMPANILQLEEYGLPRVISKKINNIKLLPIDNDNIKIIELINQFKDIGKENLINKLNENNLLDPFDINFIEYFYDGI</sequence>
<dbReference type="GO" id="GO:0004386">
    <property type="term" value="F:helicase activity"/>
    <property type="evidence" value="ECO:0007669"/>
    <property type="project" value="UniProtKB-KW"/>
</dbReference>
<feature type="domain" description="Helicase C-terminal" evidence="6">
    <location>
        <begin position="288"/>
        <end position="444"/>
    </location>
</feature>
<evidence type="ECO:0000256" key="1">
    <source>
        <dbReference type="ARBA" id="ARBA00022741"/>
    </source>
</evidence>
<keyword evidence="4" id="KW-0067">ATP-binding</keyword>
<proteinExistence type="predicted"/>
<dbReference type="SUPFAM" id="SSF52540">
    <property type="entry name" value="P-loop containing nucleoside triphosphate hydrolases"/>
    <property type="match status" value="1"/>
</dbReference>
<dbReference type="InterPro" id="IPR001650">
    <property type="entry name" value="Helicase_C-like"/>
</dbReference>
<feature type="domain" description="Helicase ATP-binding" evidence="5">
    <location>
        <begin position="91"/>
        <end position="206"/>
    </location>
</feature>
<evidence type="ECO:0000313" key="7">
    <source>
        <dbReference type="EMBL" id="QCD43843.1"/>
    </source>
</evidence>
<dbReference type="Pfam" id="PF00271">
    <property type="entry name" value="Helicase_C"/>
    <property type="match status" value="1"/>
</dbReference>
<name>A0A6G5QDT3_9BACT</name>
<dbReference type="InterPro" id="IPR011545">
    <property type="entry name" value="DEAD/DEAH_box_helicase_dom"/>
</dbReference>
<keyword evidence="2" id="KW-0378">Hydrolase</keyword>
<dbReference type="Gene3D" id="3.40.50.300">
    <property type="entry name" value="P-loop containing nucleotide triphosphate hydrolases"/>
    <property type="match status" value="2"/>
</dbReference>
<protein>
    <submittedName>
        <fullName evidence="7">DEAD box helicase domain-containing protein</fullName>
    </submittedName>
</protein>
<dbReference type="SMART" id="SM00490">
    <property type="entry name" value="HELICc"/>
    <property type="match status" value="1"/>
</dbReference>
<evidence type="ECO:0000259" key="6">
    <source>
        <dbReference type="PROSITE" id="PS51194"/>
    </source>
</evidence>
<dbReference type="Proteomes" id="UP000503264">
    <property type="component" value="Chromosome"/>
</dbReference>
<evidence type="ECO:0000313" key="8">
    <source>
        <dbReference type="Proteomes" id="UP000503264"/>
    </source>
</evidence>
<dbReference type="InterPro" id="IPR014001">
    <property type="entry name" value="Helicase_ATP-bd"/>
</dbReference>
<keyword evidence="3 7" id="KW-0347">Helicase</keyword>
<accession>A0A6G5QDT3</accession>
<dbReference type="InterPro" id="IPR050474">
    <property type="entry name" value="Hel308_SKI2-like"/>
</dbReference>
<dbReference type="GO" id="GO:0016787">
    <property type="term" value="F:hydrolase activity"/>
    <property type="evidence" value="ECO:0007669"/>
    <property type="project" value="UniProtKB-KW"/>
</dbReference>
<dbReference type="InterPro" id="IPR027417">
    <property type="entry name" value="P-loop_NTPase"/>
</dbReference>
<evidence type="ECO:0000256" key="2">
    <source>
        <dbReference type="ARBA" id="ARBA00022801"/>
    </source>
</evidence>
<evidence type="ECO:0000256" key="3">
    <source>
        <dbReference type="ARBA" id="ARBA00022806"/>
    </source>
</evidence>
<gene>
    <name evidence="7" type="ORF">CMUC_0016</name>
</gene>